<protein>
    <submittedName>
        <fullName evidence="1">Uncharacterized protein</fullName>
    </submittedName>
</protein>
<keyword evidence="2" id="KW-1185">Reference proteome</keyword>
<name>A0A2C5YLX5_9HYPO</name>
<dbReference type="AlphaFoldDB" id="A0A2C5YLX5"/>
<sequence length="121" mass="12894">MPASSSNRAGTKSPYAQCRSPTPMLALASCSRVAVPGRAPVDGSMKAIVVQAIVVQSNILFLIKMARLDAACKSLLVDEALGHLVQQSLPSTHGGDFRRCFKARALAGHPSRQQELHQLDS</sequence>
<organism evidence="1 2">
    <name type="scientific">Ophiocordyceps australis</name>
    <dbReference type="NCBI Taxonomy" id="1399860"/>
    <lineage>
        <taxon>Eukaryota</taxon>
        <taxon>Fungi</taxon>
        <taxon>Dikarya</taxon>
        <taxon>Ascomycota</taxon>
        <taxon>Pezizomycotina</taxon>
        <taxon>Sordariomycetes</taxon>
        <taxon>Hypocreomycetidae</taxon>
        <taxon>Hypocreales</taxon>
        <taxon>Ophiocordycipitaceae</taxon>
        <taxon>Ophiocordyceps</taxon>
    </lineage>
</organism>
<dbReference type="Proteomes" id="UP000224854">
    <property type="component" value="Unassembled WGS sequence"/>
</dbReference>
<evidence type="ECO:0000313" key="2">
    <source>
        <dbReference type="Proteomes" id="UP000224854"/>
    </source>
</evidence>
<evidence type="ECO:0000313" key="1">
    <source>
        <dbReference type="EMBL" id="PHH68706.1"/>
    </source>
</evidence>
<reference evidence="1 2" key="1">
    <citation type="submission" date="2017-06" db="EMBL/GenBank/DDBJ databases">
        <title>Ant-infecting Ophiocordyceps genomes reveal a high diversity of potential behavioral manipulation genes and a possible major role for enterotoxins.</title>
        <authorList>
            <person name="De Bekker C."/>
            <person name="Evans H.C."/>
            <person name="Brachmann A."/>
            <person name="Hughes D.P."/>
        </authorList>
    </citation>
    <scope>NUCLEOTIDE SEQUENCE [LARGE SCALE GENOMIC DNA]</scope>
    <source>
        <strain evidence="1 2">1348a</strain>
    </source>
</reference>
<comment type="caution">
    <text evidence="1">The sequence shown here is derived from an EMBL/GenBank/DDBJ whole genome shotgun (WGS) entry which is preliminary data.</text>
</comment>
<gene>
    <name evidence="1" type="ORF">CDD82_338</name>
</gene>
<proteinExistence type="predicted"/>
<accession>A0A2C5YLX5</accession>
<dbReference type="EMBL" id="NJEU01001074">
    <property type="protein sequence ID" value="PHH68706.1"/>
    <property type="molecule type" value="Genomic_DNA"/>
</dbReference>